<dbReference type="PANTHER" id="PTHR30055">
    <property type="entry name" value="HTH-TYPE TRANSCRIPTIONAL REGULATOR RUTR"/>
    <property type="match status" value="1"/>
</dbReference>
<evidence type="ECO:0000259" key="4">
    <source>
        <dbReference type="Pfam" id="PF00440"/>
    </source>
</evidence>
<feature type="domain" description="PsrA tetracyclin repressor-like C-terminal" evidence="5">
    <location>
        <begin position="112"/>
        <end position="203"/>
    </location>
</feature>
<evidence type="ECO:0000256" key="1">
    <source>
        <dbReference type="ARBA" id="ARBA00023015"/>
    </source>
</evidence>
<accession>A0ABV3GVZ3</accession>
<sequence length="234" mass="25328">MSAVRAERVNATRAQILAAAERLFAERGVYAVSNRQVSQVAGQGNNAAVGYHFGTKADLVRAIVRAHTERVELLRRRLLAEVEGSDDVRDWVGCLVRSFTGHLDDLGPPTWYARFAAQVMTDPALRLIMAEEALNSPTLRRVVDGLRRCLPELPPEVHAERADMAGQLVVHMCAERERALAEGRPTLRPSWHDAATGLIDAVVGIWTAPVTAPVAAPVTTSVTTPVTAAGRNTA</sequence>
<evidence type="ECO:0000259" key="5">
    <source>
        <dbReference type="Pfam" id="PF17939"/>
    </source>
</evidence>
<dbReference type="InterPro" id="IPR041586">
    <property type="entry name" value="PsrA_TetR_C"/>
</dbReference>
<proteinExistence type="predicted"/>
<gene>
    <name evidence="6" type="ORF">AB0K40_02960</name>
</gene>
<dbReference type="Gene3D" id="1.10.357.10">
    <property type="entry name" value="Tetracycline Repressor, domain 2"/>
    <property type="match status" value="1"/>
</dbReference>
<dbReference type="Pfam" id="PF00440">
    <property type="entry name" value="TetR_N"/>
    <property type="match status" value="1"/>
</dbReference>
<comment type="caution">
    <text evidence="6">The sequence shown here is derived from an EMBL/GenBank/DDBJ whole genome shotgun (WGS) entry which is preliminary data.</text>
</comment>
<dbReference type="InterPro" id="IPR001647">
    <property type="entry name" value="HTH_TetR"/>
</dbReference>
<evidence type="ECO:0000313" key="7">
    <source>
        <dbReference type="Proteomes" id="UP001552427"/>
    </source>
</evidence>
<organism evidence="6 7">
    <name type="scientific">Nonomuraea bangladeshensis</name>
    <dbReference type="NCBI Taxonomy" id="404385"/>
    <lineage>
        <taxon>Bacteria</taxon>
        <taxon>Bacillati</taxon>
        <taxon>Actinomycetota</taxon>
        <taxon>Actinomycetes</taxon>
        <taxon>Streptosporangiales</taxon>
        <taxon>Streptosporangiaceae</taxon>
        <taxon>Nonomuraea</taxon>
    </lineage>
</organism>
<evidence type="ECO:0000313" key="6">
    <source>
        <dbReference type="EMBL" id="MEV4284442.1"/>
    </source>
</evidence>
<reference evidence="6 7" key="1">
    <citation type="submission" date="2024-06" db="EMBL/GenBank/DDBJ databases">
        <title>The Natural Products Discovery Center: Release of the First 8490 Sequenced Strains for Exploring Actinobacteria Biosynthetic Diversity.</title>
        <authorList>
            <person name="Kalkreuter E."/>
            <person name="Kautsar S.A."/>
            <person name="Yang D."/>
            <person name="Bader C.D."/>
            <person name="Teijaro C.N."/>
            <person name="Fluegel L."/>
            <person name="Davis C.M."/>
            <person name="Simpson J.R."/>
            <person name="Lauterbach L."/>
            <person name="Steele A.D."/>
            <person name="Gui C."/>
            <person name="Meng S."/>
            <person name="Li G."/>
            <person name="Viehrig K."/>
            <person name="Ye F."/>
            <person name="Su P."/>
            <person name="Kiefer A.F."/>
            <person name="Nichols A."/>
            <person name="Cepeda A.J."/>
            <person name="Yan W."/>
            <person name="Fan B."/>
            <person name="Jiang Y."/>
            <person name="Adhikari A."/>
            <person name="Zheng C.-J."/>
            <person name="Schuster L."/>
            <person name="Cowan T.M."/>
            <person name="Smanski M.J."/>
            <person name="Chevrette M.G."/>
            <person name="De Carvalho L.P.S."/>
            <person name="Shen B."/>
        </authorList>
    </citation>
    <scope>NUCLEOTIDE SEQUENCE [LARGE SCALE GENOMIC DNA]</scope>
    <source>
        <strain evidence="6 7">NPDC049574</strain>
    </source>
</reference>
<evidence type="ECO:0000256" key="2">
    <source>
        <dbReference type="ARBA" id="ARBA00023125"/>
    </source>
</evidence>
<evidence type="ECO:0000256" key="3">
    <source>
        <dbReference type="ARBA" id="ARBA00023163"/>
    </source>
</evidence>
<keyword evidence="3" id="KW-0804">Transcription</keyword>
<dbReference type="PANTHER" id="PTHR30055:SF234">
    <property type="entry name" value="HTH-TYPE TRANSCRIPTIONAL REGULATOR BETI"/>
    <property type="match status" value="1"/>
</dbReference>
<dbReference type="Pfam" id="PF17939">
    <property type="entry name" value="TetR_C_30"/>
    <property type="match status" value="1"/>
</dbReference>
<dbReference type="InterPro" id="IPR009057">
    <property type="entry name" value="Homeodomain-like_sf"/>
</dbReference>
<keyword evidence="7" id="KW-1185">Reference proteome</keyword>
<dbReference type="RefSeq" id="WP_364444816.1">
    <property type="nucleotide sequence ID" value="NZ_JBFARM010000001.1"/>
</dbReference>
<name>A0ABV3GVZ3_9ACTN</name>
<dbReference type="Proteomes" id="UP001552427">
    <property type="component" value="Unassembled WGS sequence"/>
</dbReference>
<dbReference type="InterPro" id="IPR050109">
    <property type="entry name" value="HTH-type_TetR-like_transc_reg"/>
</dbReference>
<protein>
    <submittedName>
        <fullName evidence="6">TetR family transcriptional regulator</fullName>
    </submittedName>
</protein>
<dbReference type="EMBL" id="JBFARM010000001">
    <property type="protein sequence ID" value="MEV4284442.1"/>
    <property type="molecule type" value="Genomic_DNA"/>
</dbReference>
<keyword evidence="2" id="KW-0238">DNA-binding</keyword>
<feature type="domain" description="HTH tetR-type" evidence="4">
    <location>
        <begin position="16"/>
        <end position="63"/>
    </location>
</feature>
<dbReference type="SUPFAM" id="SSF46689">
    <property type="entry name" value="Homeodomain-like"/>
    <property type="match status" value="1"/>
</dbReference>
<keyword evidence="1" id="KW-0805">Transcription regulation</keyword>